<name>A0AAD5WS66_9PEZI</name>
<gene>
    <name evidence="2" type="ORF">MKZ38_003756</name>
</gene>
<keyword evidence="2" id="KW-0418">Kinase</keyword>
<evidence type="ECO:0000256" key="1">
    <source>
        <dbReference type="SAM" id="MobiDB-lite"/>
    </source>
</evidence>
<feature type="compositionally biased region" description="Polar residues" evidence="1">
    <location>
        <begin position="348"/>
        <end position="365"/>
    </location>
</feature>
<comment type="caution">
    <text evidence="2">The sequence shown here is derived from an EMBL/GenBank/DDBJ whole genome shotgun (WGS) entry which is preliminary data.</text>
</comment>
<dbReference type="Proteomes" id="UP001201980">
    <property type="component" value="Unassembled WGS sequence"/>
</dbReference>
<dbReference type="PANTHER" id="PTHR42084:SF1">
    <property type="entry name" value="SERINE_THREONINE-PROTEIN KINASE PPK6"/>
    <property type="match status" value="1"/>
</dbReference>
<proteinExistence type="predicted"/>
<feature type="compositionally biased region" description="Acidic residues" evidence="1">
    <location>
        <begin position="88"/>
        <end position="97"/>
    </location>
</feature>
<sequence length="688" mass="74101">MSADLFAEFGNSSCTGKPQQQQPAYDPFSVFSSPPPTASLSSPVSQDVPTGQTNSSQARHQHANVGIWGDLSGFGPGPQEGTRTDLAQEPEEDEWGDFESAAAAAPSPTRAPGQVVPVQERPGRSEPPVRNRVVRASTIDMLNNRLVDIGVQSPQTVPAPSWVKPDPPKPNPGREESGMPRPQPIRKSTGEFFNNLPGHAELKAKPQSQPADPAVLFDADDFELTAEPEDEDDSEGDVDFGTLEHAQSVTSATAGPSATAKTARQQQSGPFRDLLGLDLGSPTPPSAPTLPTTMSRSRKRADPPSQLPPPMGGLSPILGGMSPTSPYPTAPKSPSFQERNPFPGLGLSSVSDGNNSDSKTKQGSPVTAWPSFGQITKETPYSNQPSSTAQDNDGFGDWGTFGDLSPVPPASKNRNDTQQQHKPREFGSTDTTSKHHYQEPESPSWDWDPEPFQQEEVKTTSPPSVPIPEPIVSSPTVSPGPPPTNVPPPSVLLTNLPPLLRLATGRLLKPSSRLAGRERAALLTHPQTINFLRAYIALATVTAHILAGRRHRWARDYLLASKMTISASGSKGMKLSSVDKTESRREAREVAEVVDAWSKVAGPLRAACAGTSARLRVPDISDTMAITSVKGGPVAPRACLICGLKRDERVTKVDVNVEDSFGEWWVDHWGHRSCRNFWLKQEKELRSR</sequence>
<evidence type="ECO:0000313" key="2">
    <source>
        <dbReference type="EMBL" id="KAJ2898705.1"/>
    </source>
</evidence>
<feature type="compositionally biased region" description="Acidic residues" evidence="1">
    <location>
        <begin position="218"/>
        <end position="238"/>
    </location>
</feature>
<keyword evidence="3" id="KW-1185">Reference proteome</keyword>
<reference evidence="2" key="1">
    <citation type="submission" date="2022-07" db="EMBL/GenBank/DDBJ databases">
        <title>Draft genome sequence of Zalerion maritima ATCC 34329, a (micro)plastics degrading marine fungus.</title>
        <authorList>
            <person name="Paco A."/>
            <person name="Goncalves M.F.M."/>
            <person name="Rocha-Santos T.A.P."/>
            <person name="Alves A."/>
        </authorList>
    </citation>
    <scope>NUCLEOTIDE SEQUENCE</scope>
    <source>
        <strain evidence="2">ATCC 34329</strain>
    </source>
</reference>
<dbReference type="EMBL" id="JAKWBI020000220">
    <property type="protein sequence ID" value="KAJ2898705.1"/>
    <property type="molecule type" value="Genomic_DNA"/>
</dbReference>
<accession>A0AAD5WS66</accession>
<dbReference type="PANTHER" id="PTHR42084">
    <property type="entry name" value="YALI0E26631P"/>
    <property type="match status" value="1"/>
</dbReference>
<feature type="compositionally biased region" description="Polar residues" evidence="1">
    <location>
        <begin position="373"/>
        <end position="391"/>
    </location>
</feature>
<feature type="compositionally biased region" description="Polar residues" evidence="1">
    <location>
        <begin position="10"/>
        <end position="23"/>
    </location>
</feature>
<evidence type="ECO:0000313" key="3">
    <source>
        <dbReference type="Proteomes" id="UP001201980"/>
    </source>
</evidence>
<keyword evidence="2" id="KW-0808">Transferase</keyword>
<feature type="region of interest" description="Disordered" evidence="1">
    <location>
        <begin position="150"/>
        <end position="490"/>
    </location>
</feature>
<feature type="compositionally biased region" description="Polar residues" evidence="1">
    <location>
        <begin position="245"/>
        <end position="269"/>
    </location>
</feature>
<dbReference type="AlphaFoldDB" id="A0AAD5WS66"/>
<feature type="compositionally biased region" description="Polar residues" evidence="1">
    <location>
        <begin position="47"/>
        <end position="58"/>
    </location>
</feature>
<protein>
    <submittedName>
        <fullName evidence="2">Serine threonine-protein kinase ppk6 protein</fullName>
    </submittedName>
</protein>
<feature type="region of interest" description="Disordered" evidence="1">
    <location>
        <begin position="1"/>
        <end position="136"/>
    </location>
</feature>
<organism evidence="2 3">
    <name type="scientific">Zalerion maritima</name>
    <dbReference type="NCBI Taxonomy" id="339359"/>
    <lineage>
        <taxon>Eukaryota</taxon>
        <taxon>Fungi</taxon>
        <taxon>Dikarya</taxon>
        <taxon>Ascomycota</taxon>
        <taxon>Pezizomycotina</taxon>
        <taxon>Sordariomycetes</taxon>
        <taxon>Lulworthiomycetidae</taxon>
        <taxon>Lulworthiales</taxon>
        <taxon>Lulworthiaceae</taxon>
        <taxon>Zalerion</taxon>
    </lineage>
</organism>
<feature type="compositionally biased region" description="Pro residues" evidence="1">
    <location>
        <begin position="478"/>
        <end position="490"/>
    </location>
</feature>
<feature type="compositionally biased region" description="Basic and acidic residues" evidence="1">
    <location>
        <begin position="422"/>
        <end position="439"/>
    </location>
</feature>
<dbReference type="GO" id="GO:0016301">
    <property type="term" value="F:kinase activity"/>
    <property type="evidence" value="ECO:0007669"/>
    <property type="project" value="UniProtKB-KW"/>
</dbReference>